<dbReference type="Pfam" id="PF00561">
    <property type="entry name" value="Abhydrolase_1"/>
    <property type="match status" value="1"/>
</dbReference>
<keyword evidence="7" id="KW-1185">Reference proteome</keyword>
<keyword evidence="2" id="KW-0719">Serine esterase</keyword>
<organism evidence="6 7">
    <name type="scientific">Paraperlucidibaca baekdonensis</name>
    <dbReference type="NCBI Taxonomy" id="748120"/>
    <lineage>
        <taxon>Bacteria</taxon>
        <taxon>Pseudomonadati</taxon>
        <taxon>Pseudomonadota</taxon>
        <taxon>Gammaproteobacteria</taxon>
        <taxon>Moraxellales</taxon>
        <taxon>Moraxellaceae</taxon>
        <taxon>Paraperlucidibaca</taxon>
    </lineage>
</organism>
<dbReference type="InterPro" id="IPR050960">
    <property type="entry name" value="AB_hydrolase_4_sf"/>
</dbReference>
<protein>
    <recommendedName>
        <fullName evidence="5">AB hydrolase-1 domain-containing protein</fullName>
    </recommendedName>
</protein>
<feature type="active site" description="Charge relay system" evidence="4">
    <location>
        <position position="155"/>
    </location>
</feature>
<dbReference type="Gene3D" id="3.40.50.1820">
    <property type="entry name" value="alpha/beta hydrolase"/>
    <property type="match status" value="1"/>
</dbReference>
<dbReference type="GO" id="GO:0047372">
    <property type="term" value="F:monoacylglycerol lipase activity"/>
    <property type="evidence" value="ECO:0007669"/>
    <property type="project" value="TreeGrafter"/>
</dbReference>
<dbReference type="PROSITE" id="PS01133">
    <property type="entry name" value="UPF0017"/>
    <property type="match status" value="1"/>
</dbReference>
<dbReference type="InterPro" id="IPR012020">
    <property type="entry name" value="ABHD4"/>
</dbReference>
<gene>
    <name evidence="6" type="ORF">DFR26_0420</name>
</gene>
<keyword evidence="3" id="KW-0378">Hydrolase</keyword>
<feature type="active site" description="Charge relay system" evidence="4">
    <location>
        <position position="289"/>
    </location>
</feature>
<dbReference type="InterPro" id="IPR000073">
    <property type="entry name" value="AB_hydrolase_1"/>
</dbReference>
<evidence type="ECO:0000256" key="3">
    <source>
        <dbReference type="ARBA" id="ARBA00022801"/>
    </source>
</evidence>
<evidence type="ECO:0000256" key="4">
    <source>
        <dbReference type="PIRSR" id="PIRSR005211-1"/>
    </source>
</evidence>
<dbReference type="RefSeq" id="WP_245952988.1">
    <property type="nucleotide sequence ID" value="NZ_QUNR01000001.1"/>
</dbReference>
<evidence type="ECO:0000259" key="5">
    <source>
        <dbReference type="Pfam" id="PF00561"/>
    </source>
</evidence>
<sequence>MTTQAEASAFIPGLSRSPFKPAWWLHNAHLQTLYPTLFRKLEAPACVREKVALSDGDWLYLDWHLPKDWKDSGMPLTVIVHGLSGCSGSHYVMGLQKALAQRGWASVAMNCRGATGEANDLPRAYHAGAHDDLAAVMRLVAERYETVPLSLVGYSLGGAMTLNYLATMPLPAHLFAATAVSVPLDLASCAERLDQGLSQIYRKHLLDNLMRAWRRKVVKLRVLGRDADAERVEHLLALGPFNSFRAFDDAVIAPLHGFHSADDYYARCSPLQHLDRIHCPTLIIQAADDPFLTPLCFPEASTLSSSIYLDVSPQGGHVGFVSAGEQWRDPVYFLEQRIPAFLDAQVPDSVRHAEMVKRLPPAYQSSLAKTST</sequence>
<dbReference type="InterPro" id="IPR000952">
    <property type="entry name" value="AB_hydrolase_4_CS"/>
</dbReference>
<dbReference type="InterPro" id="IPR029058">
    <property type="entry name" value="AB_hydrolase_fold"/>
</dbReference>
<evidence type="ECO:0000313" key="7">
    <source>
        <dbReference type="Proteomes" id="UP000256774"/>
    </source>
</evidence>
<dbReference type="SUPFAM" id="SSF53474">
    <property type="entry name" value="alpha/beta-Hydrolases"/>
    <property type="match status" value="1"/>
</dbReference>
<dbReference type="NCBIfam" id="NF008218">
    <property type="entry name" value="PRK10985.1"/>
    <property type="match status" value="1"/>
</dbReference>
<dbReference type="AlphaFoldDB" id="A0A3E0H938"/>
<evidence type="ECO:0000256" key="1">
    <source>
        <dbReference type="ARBA" id="ARBA00010884"/>
    </source>
</evidence>
<proteinExistence type="inferred from homology"/>
<feature type="active site" description="Charge relay system" evidence="4">
    <location>
        <position position="317"/>
    </location>
</feature>
<comment type="similarity">
    <text evidence="1">Belongs to the AB hydrolase superfamily. AB hydrolase 4 family.</text>
</comment>
<dbReference type="PANTHER" id="PTHR10794">
    <property type="entry name" value="ABHYDROLASE DOMAIN-CONTAINING PROTEIN"/>
    <property type="match status" value="1"/>
</dbReference>
<dbReference type="PIRSF" id="PIRSF005211">
    <property type="entry name" value="Ab_hydro_YheT"/>
    <property type="match status" value="1"/>
</dbReference>
<dbReference type="Proteomes" id="UP000256774">
    <property type="component" value="Unassembled WGS sequence"/>
</dbReference>
<evidence type="ECO:0000313" key="6">
    <source>
        <dbReference type="EMBL" id="REH40221.1"/>
    </source>
</evidence>
<name>A0A3E0H938_9GAMM</name>
<feature type="domain" description="AB hydrolase-1" evidence="5">
    <location>
        <begin position="78"/>
        <end position="318"/>
    </location>
</feature>
<accession>A0A3E0H938</accession>
<reference evidence="6 7" key="1">
    <citation type="submission" date="2018-08" db="EMBL/GenBank/DDBJ databases">
        <title>Genomic Encyclopedia of Type Strains, Phase IV (KMG-IV): sequencing the most valuable type-strain genomes for metagenomic binning, comparative biology and taxonomic classification.</title>
        <authorList>
            <person name="Goeker M."/>
        </authorList>
    </citation>
    <scope>NUCLEOTIDE SEQUENCE [LARGE SCALE GENOMIC DNA]</scope>
    <source>
        <strain evidence="6 7">DSM 26022</strain>
    </source>
</reference>
<dbReference type="GO" id="GO:0034338">
    <property type="term" value="F:short-chain carboxylesterase activity"/>
    <property type="evidence" value="ECO:0007669"/>
    <property type="project" value="TreeGrafter"/>
</dbReference>
<evidence type="ECO:0000256" key="2">
    <source>
        <dbReference type="ARBA" id="ARBA00022487"/>
    </source>
</evidence>
<dbReference type="EMBL" id="QUNR01000001">
    <property type="protein sequence ID" value="REH40221.1"/>
    <property type="molecule type" value="Genomic_DNA"/>
</dbReference>
<dbReference type="PANTHER" id="PTHR10794:SF94">
    <property type="entry name" value="ESTERASE YHET-RELATED"/>
    <property type="match status" value="1"/>
</dbReference>
<comment type="caution">
    <text evidence="6">The sequence shown here is derived from an EMBL/GenBank/DDBJ whole genome shotgun (WGS) entry which is preliminary data.</text>
</comment>